<accession>A0A060T3V0</accession>
<feature type="signal peptide" evidence="3">
    <location>
        <begin position="1"/>
        <end position="18"/>
    </location>
</feature>
<reference evidence="5" key="2">
    <citation type="submission" date="2014-06" db="EMBL/GenBank/DDBJ databases">
        <title>The complete genome of Blastobotrys (Arxula) adeninivorans LS3 - a yeast of biotechnological interest.</title>
        <authorList>
            <person name="Kunze G."/>
            <person name="Gaillardin C."/>
            <person name="Czernicka M."/>
            <person name="Durrens P."/>
            <person name="Martin T."/>
            <person name="Boer E."/>
            <person name="Gabaldon T."/>
            <person name="Cruz J."/>
            <person name="Talla E."/>
            <person name="Marck C."/>
            <person name="Goffeau A."/>
            <person name="Barbe V."/>
            <person name="Baret P."/>
            <person name="Baronian K."/>
            <person name="Beier S."/>
            <person name="Bleykasten C."/>
            <person name="Bode R."/>
            <person name="Casaregola S."/>
            <person name="Despons L."/>
            <person name="Fairhead C."/>
            <person name="Giersberg M."/>
            <person name="Gierski P."/>
            <person name="Hahnel U."/>
            <person name="Hartmann A."/>
            <person name="Jankowska D."/>
            <person name="Jubin C."/>
            <person name="Jung P."/>
            <person name="Lafontaine I."/>
            <person name="Leh-Louis V."/>
            <person name="Lemaire M."/>
            <person name="Marcet-Houben M."/>
            <person name="Mascher M."/>
            <person name="Morel G."/>
            <person name="Richard G.-F."/>
            <person name="Riechen J."/>
            <person name="Sacerdot C."/>
            <person name="Sarkar A."/>
            <person name="Savel G."/>
            <person name="Schacherer J."/>
            <person name="Sherman D."/>
            <person name="Straub M.-L."/>
            <person name="Stein N."/>
            <person name="Thierry A."/>
            <person name="Trautwein-Schult A."/>
            <person name="Westhof E."/>
            <person name="Worch S."/>
            <person name="Dujon B."/>
            <person name="Souciet J.-L."/>
            <person name="Wincker P."/>
            <person name="Scholz U."/>
            <person name="Neuveglise N."/>
        </authorList>
    </citation>
    <scope>NUCLEOTIDE SEQUENCE</scope>
    <source>
        <strain evidence="5">LS3</strain>
    </source>
</reference>
<dbReference type="AlphaFoldDB" id="A0A060T3V0"/>
<protein>
    <submittedName>
        <fullName evidence="5">ARAD1A12276p</fullName>
    </submittedName>
</protein>
<dbReference type="PhylomeDB" id="A0A060T3V0"/>
<feature type="region of interest" description="Disordered" evidence="2">
    <location>
        <begin position="23"/>
        <end position="87"/>
    </location>
</feature>
<dbReference type="Gene3D" id="2.30.180.10">
    <property type="entry name" value="FAS1 domain"/>
    <property type="match status" value="1"/>
</dbReference>
<evidence type="ECO:0000256" key="1">
    <source>
        <dbReference type="ARBA" id="ARBA00022729"/>
    </source>
</evidence>
<dbReference type="InterPro" id="IPR040200">
    <property type="entry name" value="Mug57-like"/>
</dbReference>
<reference evidence="5" key="1">
    <citation type="submission" date="2014-02" db="EMBL/GenBank/DDBJ databases">
        <authorList>
            <person name="Genoscope - CEA"/>
        </authorList>
    </citation>
    <scope>NUCLEOTIDE SEQUENCE</scope>
    <source>
        <strain evidence="5">LS3</strain>
    </source>
</reference>
<dbReference type="PANTHER" id="PTHR28156:SF1">
    <property type="entry name" value="FAS1 DOMAIN-CONTAINING PROTEIN YDR262W"/>
    <property type="match status" value="1"/>
</dbReference>
<dbReference type="InterPro" id="IPR000782">
    <property type="entry name" value="FAS1_domain"/>
</dbReference>
<sequence length="259" mass="28205">MRLLVALLAAVASAQMVAFPWRTTKGPTRRPHTYDGINRVQDRPAVDDKGEPLFHIQGGKVGPQDVLDKPFQPGTGSDGDYNSEPPAGNSRLLTTKLAVSQEVSIFSSYLREFEGIQARMDDEKQFSVILAPSDTALASLSSKPWEFPYQPVDSSTESQDASARMNIKNFVKHHLHYGEIGSMAILGVEEPESFELSTEAGGTLLVEPNADESLTITAIDDRLGGPTTAKVVRALQADNGVIWVLDHSLLVPENYAPME</sequence>
<keyword evidence="1 3" id="KW-0732">Signal</keyword>
<evidence type="ECO:0000256" key="3">
    <source>
        <dbReference type="SAM" id="SignalP"/>
    </source>
</evidence>
<name>A0A060T3V0_BLAAD</name>
<dbReference type="SUPFAM" id="SSF82153">
    <property type="entry name" value="FAS1 domain"/>
    <property type="match status" value="1"/>
</dbReference>
<feature type="chain" id="PRO_5001591888" evidence="3">
    <location>
        <begin position="19"/>
        <end position="259"/>
    </location>
</feature>
<proteinExistence type="predicted"/>
<organism evidence="5">
    <name type="scientific">Blastobotrys adeninivorans</name>
    <name type="common">Yeast</name>
    <name type="synonym">Arxula adeninivorans</name>
    <dbReference type="NCBI Taxonomy" id="409370"/>
    <lineage>
        <taxon>Eukaryota</taxon>
        <taxon>Fungi</taxon>
        <taxon>Dikarya</taxon>
        <taxon>Ascomycota</taxon>
        <taxon>Saccharomycotina</taxon>
        <taxon>Dipodascomycetes</taxon>
        <taxon>Dipodascales</taxon>
        <taxon>Trichomonascaceae</taxon>
        <taxon>Blastobotrys</taxon>
    </lineage>
</organism>
<evidence type="ECO:0000313" key="5">
    <source>
        <dbReference type="EMBL" id="CDP33567.1"/>
    </source>
</evidence>
<dbReference type="EMBL" id="HG937691">
    <property type="protein sequence ID" value="CDP33567.1"/>
    <property type="molecule type" value="Genomic_DNA"/>
</dbReference>
<evidence type="ECO:0000256" key="2">
    <source>
        <dbReference type="SAM" id="MobiDB-lite"/>
    </source>
</evidence>
<dbReference type="PANTHER" id="PTHR28156">
    <property type="entry name" value="FAS1 DOMAIN-CONTAINING PROTEIN YDR262W"/>
    <property type="match status" value="1"/>
</dbReference>
<dbReference type="InterPro" id="IPR036378">
    <property type="entry name" value="FAS1_dom_sf"/>
</dbReference>
<feature type="compositionally biased region" description="Basic and acidic residues" evidence="2">
    <location>
        <begin position="40"/>
        <end position="52"/>
    </location>
</feature>
<dbReference type="PROSITE" id="PS50213">
    <property type="entry name" value="FAS1"/>
    <property type="match status" value="1"/>
</dbReference>
<gene>
    <name evidence="5" type="ORF">GNLVRS02_ARAD1A12276g</name>
</gene>
<evidence type="ECO:0000259" key="4">
    <source>
        <dbReference type="PROSITE" id="PS50213"/>
    </source>
</evidence>
<feature type="domain" description="FAS1" evidence="4">
    <location>
        <begin position="90"/>
        <end position="249"/>
    </location>
</feature>